<dbReference type="Gene3D" id="3.40.50.12780">
    <property type="entry name" value="N-terminal domain of ligase-like"/>
    <property type="match status" value="1"/>
</dbReference>
<dbReference type="EMBL" id="SRKZ01000004">
    <property type="protein sequence ID" value="TGD79885.1"/>
    <property type="molecule type" value="Genomic_DNA"/>
</dbReference>
<dbReference type="AlphaFoldDB" id="A0A4Z0ML34"/>
<keyword evidence="5" id="KW-1185">Reference proteome</keyword>
<dbReference type="GO" id="GO:0006631">
    <property type="term" value="P:fatty acid metabolic process"/>
    <property type="evidence" value="ECO:0007669"/>
    <property type="project" value="TreeGrafter"/>
</dbReference>
<proteinExistence type="inferred from homology"/>
<accession>A0A4Z0ML34</accession>
<comment type="caution">
    <text evidence="4">The sequence shown here is derived from an EMBL/GenBank/DDBJ whole genome shotgun (WGS) entry which is preliminary data.</text>
</comment>
<organism evidence="4 5">
    <name type="scientific">Hymenobacter wooponensis</name>
    <dbReference type="NCBI Taxonomy" id="1525360"/>
    <lineage>
        <taxon>Bacteria</taxon>
        <taxon>Pseudomonadati</taxon>
        <taxon>Bacteroidota</taxon>
        <taxon>Cytophagia</taxon>
        <taxon>Cytophagales</taxon>
        <taxon>Hymenobacteraceae</taxon>
        <taxon>Hymenobacter</taxon>
    </lineage>
</organism>
<feature type="domain" description="AMP-dependent synthetase/ligase" evidence="3">
    <location>
        <begin position="38"/>
        <end position="368"/>
    </location>
</feature>
<dbReference type="PANTHER" id="PTHR43201:SF5">
    <property type="entry name" value="MEDIUM-CHAIN ACYL-COA LIGASE ACSF2, MITOCHONDRIAL"/>
    <property type="match status" value="1"/>
</dbReference>
<protein>
    <recommendedName>
        <fullName evidence="3">AMP-dependent synthetase/ligase domain-containing protein</fullName>
    </recommendedName>
</protein>
<evidence type="ECO:0000256" key="1">
    <source>
        <dbReference type="ARBA" id="ARBA00006432"/>
    </source>
</evidence>
<comment type="similarity">
    <text evidence="1">Belongs to the ATP-dependent AMP-binding enzyme family.</text>
</comment>
<dbReference type="RefSeq" id="WP_135531629.1">
    <property type="nucleotide sequence ID" value="NZ_SRKZ01000004.1"/>
</dbReference>
<dbReference type="SUPFAM" id="SSF56801">
    <property type="entry name" value="Acetyl-CoA synthetase-like"/>
    <property type="match status" value="1"/>
</dbReference>
<dbReference type="InterPro" id="IPR042099">
    <property type="entry name" value="ANL_N_sf"/>
</dbReference>
<dbReference type="GO" id="GO:0031956">
    <property type="term" value="F:medium-chain fatty acid-CoA ligase activity"/>
    <property type="evidence" value="ECO:0007669"/>
    <property type="project" value="TreeGrafter"/>
</dbReference>
<evidence type="ECO:0000256" key="2">
    <source>
        <dbReference type="ARBA" id="ARBA00022598"/>
    </source>
</evidence>
<keyword evidence="2" id="KW-0436">Ligase</keyword>
<dbReference type="Pfam" id="PF00501">
    <property type="entry name" value="AMP-binding"/>
    <property type="match status" value="1"/>
</dbReference>
<dbReference type="Proteomes" id="UP000298284">
    <property type="component" value="Unassembled WGS sequence"/>
</dbReference>
<dbReference type="InterPro" id="IPR000873">
    <property type="entry name" value="AMP-dep_synth/lig_dom"/>
</dbReference>
<evidence type="ECO:0000259" key="3">
    <source>
        <dbReference type="Pfam" id="PF00501"/>
    </source>
</evidence>
<evidence type="ECO:0000313" key="4">
    <source>
        <dbReference type="EMBL" id="TGD79885.1"/>
    </source>
</evidence>
<sequence length="483" mass="51050">MSANFYELIHHTLTTHPAEQVWVQWPALPGQQAPAADTGRSLLGRIGAMSVRLGSHGVQPGQRVLLVLPVGPALLSGLLGLLAVGAVPVLPPAGSTPSSLRLLAKQQGIGVALVSDAVPAWARLLARLRGLRLVISPAASSAAISPLRPQPVPANQPALVSYSSGSTGGAPKTVVRTHAVLTAQHLTLKAAFPPLPGQHDFPLFPNVLLHNLAAGVTSVLPAVPALDVRQLEAATVVEQLRTGPVHTLTGNVFYFRRLLEHLTQHPTVFPEVVALGIGGSPVPEVLLAALQPYFPAAQRIIIYGSSEAEPLAIREAAASPAPPPAAGYCVGHLRPELTWELRPLGQVRTPAGNWVQVGELAVRGPHVAVAEAEWFLTGDFGYLDAEQRLILTGRKGNEIIVAGVQHYQLEHALSTVPGVARVAARPTANGFTVYVQGTAALEPALWTVLGQCFPSDLPVSLLFRAELPVDRRHHSKILYAELA</sequence>
<dbReference type="PANTHER" id="PTHR43201">
    <property type="entry name" value="ACYL-COA SYNTHETASE"/>
    <property type="match status" value="1"/>
</dbReference>
<dbReference type="OrthoDB" id="812569at2"/>
<reference evidence="4 5" key="1">
    <citation type="submission" date="2019-04" db="EMBL/GenBank/DDBJ databases">
        <authorList>
            <person name="Feng G."/>
            <person name="Zhang J."/>
            <person name="Zhu H."/>
        </authorList>
    </citation>
    <scope>NUCLEOTIDE SEQUENCE [LARGE SCALE GENOMIC DNA]</scope>
    <source>
        <strain evidence="4 5">JCM 19491</strain>
    </source>
</reference>
<gene>
    <name evidence="4" type="ORF">EU557_16880</name>
</gene>
<evidence type="ECO:0000313" key="5">
    <source>
        <dbReference type="Proteomes" id="UP000298284"/>
    </source>
</evidence>
<name>A0A4Z0ML34_9BACT</name>